<dbReference type="InterPro" id="IPR022468">
    <property type="entry name" value="PhnX-like"/>
</dbReference>
<dbReference type="GO" id="GO:0005829">
    <property type="term" value="C:cytosol"/>
    <property type="evidence" value="ECO:0007669"/>
    <property type="project" value="TreeGrafter"/>
</dbReference>
<accession>A0A3L7AMR6</accession>
<dbReference type="AlphaFoldDB" id="A0A3L7AMR6"/>
<reference evidence="1 3" key="1">
    <citation type="submission" date="2018-10" db="EMBL/GenBank/DDBJ databases">
        <authorList>
            <person name="Li J."/>
        </authorList>
    </citation>
    <scope>NUCLEOTIDE SEQUENCE [LARGE SCALE GENOMIC DNA]</scope>
    <source>
        <strain evidence="1 3">JCM 11654</strain>
    </source>
</reference>
<dbReference type="InterPro" id="IPR023214">
    <property type="entry name" value="HAD_sf"/>
</dbReference>
<dbReference type="PANTHER" id="PTHR43434:SF19">
    <property type="entry name" value="PHOSPHONOACETALDEHYDE HYDROLASE"/>
    <property type="match status" value="1"/>
</dbReference>
<dbReference type="PANTHER" id="PTHR43434">
    <property type="entry name" value="PHOSPHOGLYCOLATE PHOSPHATASE"/>
    <property type="match status" value="1"/>
</dbReference>
<dbReference type="SFLD" id="SFLDS00003">
    <property type="entry name" value="Haloacid_Dehalogenase"/>
    <property type="match status" value="1"/>
</dbReference>
<evidence type="ECO:0000313" key="2">
    <source>
        <dbReference type="EMBL" id="RLP84553.1"/>
    </source>
</evidence>
<dbReference type="Gene3D" id="3.40.50.1000">
    <property type="entry name" value="HAD superfamily/HAD-like"/>
    <property type="match status" value="1"/>
</dbReference>
<protein>
    <submittedName>
        <fullName evidence="1">Phosphonatase-like hydrolase</fullName>
    </submittedName>
</protein>
<dbReference type="Proteomes" id="UP000269438">
    <property type="component" value="Unassembled WGS sequence"/>
</dbReference>
<dbReference type="InterPro" id="IPR036412">
    <property type="entry name" value="HAD-like_sf"/>
</dbReference>
<dbReference type="Pfam" id="PF00702">
    <property type="entry name" value="Hydrolase"/>
    <property type="match status" value="1"/>
</dbReference>
<keyword evidence="1" id="KW-0378">Hydrolase</keyword>
<dbReference type="GO" id="GO:0006281">
    <property type="term" value="P:DNA repair"/>
    <property type="evidence" value="ECO:0007669"/>
    <property type="project" value="TreeGrafter"/>
</dbReference>
<gene>
    <name evidence="2" type="ORF">D9V34_00700</name>
    <name evidence="1" type="ORF">D9V34_12995</name>
</gene>
<organism evidence="1 3">
    <name type="scientific">Mycetocola lacteus</name>
    <dbReference type="NCBI Taxonomy" id="76637"/>
    <lineage>
        <taxon>Bacteria</taxon>
        <taxon>Bacillati</taxon>
        <taxon>Actinomycetota</taxon>
        <taxon>Actinomycetes</taxon>
        <taxon>Micrococcales</taxon>
        <taxon>Microbacteriaceae</taxon>
        <taxon>Mycetocola</taxon>
    </lineage>
</organism>
<dbReference type="RefSeq" id="WP_121687038.1">
    <property type="nucleotide sequence ID" value="NZ_RCUY01000001.1"/>
</dbReference>
<dbReference type="SUPFAM" id="SSF56784">
    <property type="entry name" value="HAD-like"/>
    <property type="match status" value="1"/>
</dbReference>
<sequence>MIQLAVFDMAGTTIDDGGAVYRALAEAVRETGATVAPSDLQAWMGTEKHAALSALIILGGGTATPELIDAAYSRFATILAENYAARPPKPLPGIPETLTALRAAGIQVALTTGFTRAVATGILDGLGWRIGAPTADNTVSIDALVCGDEVAAGRPAPYLIHRAMERTGVVDVARVLTAGDTVVDVQSGINAGVARTVGVLTGELTAQDFADAGFSRDSHQRVSILASVTEIPAHMNDK</sequence>
<keyword evidence="3" id="KW-1185">Reference proteome</keyword>
<dbReference type="EMBL" id="RCUY01000011">
    <property type="protein sequence ID" value="RLP80768.1"/>
    <property type="molecule type" value="Genomic_DNA"/>
</dbReference>
<dbReference type="Gene3D" id="1.10.150.240">
    <property type="entry name" value="Putative phosphatase, domain 2"/>
    <property type="match status" value="1"/>
</dbReference>
<name>A0A3L7AMR6_9MICO</name>
<dbReference type="GO" id="GO:0008967">
    <property type="term" value="F:phosphoglycolate phosphatase activity"/>
    <property type="evidence" value="ECO:0007669"/>
    <property type="project" value="TreeGrafter"/>
</dbReference>
<evidence type="ECO:0000313" key="1">
    <source>
        <dbReference type="EMBL" id="RLP80768.1"/>
    </source>
</evidence>
<dbReference type="OrthoDB" id="5504491at2"/>
<dbReference type="SFLD" id="SFLDG01129">
    <property type="entry name" value="C1.5:_HAD__Beta-PGM__Phosphata"/>
    <property type="match status" value="1"/>
</dbReference>
<dbReference type="NCBIfam" id="TIGR03351">
    <property type="entry name" value="PhnX-like"/>
    <property type="match status" value="1"/>
</dbReference>
<proteinExistence type="predicted"/>
<dbReference type="InterPro" id="IPR050155">
    <property type="entry name" value="HAD-like_hydrolase_sf"/>
</dbReference>
<dbReference type="InterPro" id="IPR023198">
    <property type="entry name" value="PGP-like_dom2"/>
</dbReference>
<dbReference type="EMBL" id="RCUY01000001">
    <property type="protein sequence ID" value="RLP84553.1"/>
    <property type="molecule type" value="Genomic_DNA"/>
</dbReference>
<evidence type="ECO:0000313" key="3">
    <source>
        <dbReference type="Proteomes" id="UP000269438"/>
    </source>
</evidence>
<comment type="caution">
    <text evidence="1">The sequence shown here is derived from an EMBL/GenBank/DDBJ whole genome shotgun (WGS) entry which is preliminary data.</text>
</comment>